<organism evidence="1">
    <name type="scientific">Rhizophora mucronata</name>
    <name type="common">Asiatic mangrove</name>
    <dbReference type="NCBI Taxonomy" id="61149"/>
    <lineage>
        <taxon>Eukaryota</taxon>
        <taxon>Viridiplantae</taxon>
        <taxon>Streptophyta</taxon>
        <taxon>Embryophyta</taxon>
        <taxon>Tracheophyta</taxon>
        <taxon>Spermatophyta</taxon>
        <taxon>Magnoliopsida</taxon>
        <taxon>eudicotyledons</taxon>
        <taxon>Gunneridae</taxon>
        <taxon>Pentapetalae</taxon>
        <taxon>rosids</taxon>
        <taxon>fabids</taxon>
        <taxon>Malpighiales</taxon>
        <taxon>Rhizophoraceae</taxon>
        <taxon>Rhizophora</taxon>
    </lineage>
</organism>
<dbReference type="EMBL" id="GGEC01043094">
    <property type="protein sequence ID" value="MBX23578.1"/>
    <property type="molecule type" value="Transcribed_RNA"/>
</dbReference>
<reference evidence="1" key="1">
    <citation type="submission" date="2018-02" db="EMBL/GenBank/DDBJ databases">
        <title>Rhizophora mucronata_Transcriptome.</title>
        <authorList>
            <person name="Meera S.P."/>
            <person name="Sreeshan A."/>
            <person name="Augustine A."/>
        </authorList>
    </citation>
    <scope>NUCLEOTIDE SEQUENCE</scope>
    <source>
        <tissue evidence="1">Leaf</tissue>
    </source>
</reference>
<evidence type="ECO:0000313" key="1">
    <source>
        <dbReference type="EMBL" id="MBX23578.1"/>
    </source>
</evidence>
<dbReference type="AlphaFoldDB" id="A0A2P2M049"/>
<sequence>MMVGRSLAASRNLKLPLLLLVVTSTMATWKLSGLFEIANNASFSLKNVETI</sequence>
<proteinExistence type="predicted"/>
<name>A0A2P2M049_RHIMU</name>
<protein>
    <submittedName>
        <fullName evidence="1">Uncharacterized protein</fullName>
    </submittedName>
</protein>
<accession>A0A2P2M049</accession>